<dbReference type="PROSITE" id="PS51257">
    <property type="entry name" value="PROKAR_LIPOPROTEIN"/>
    <property type="match status" value="1"/>
</dbReference>
<gene>
    <name evidence="8" type="ORF">N783_12810</name>
</gene>
<evidence type="ECO:0000256" key="4">
    <source>
        <dbReference type="ARBA" id="ARBA00022729"/>
    </source>
</evidence>
<protein>
    <submittedName>
        <fullName evidence="8">Transcriptional regulator</fullName>
    </submittedName>
</protein>
<reference evidence="8 9" key="1">
    <citation type="submission" date="2013-08" db="EMBL/GenBank/DDBJ databases">
        <authorList>
            <person name="Huang J."/>
            <person name="Wang G."/>
        </authorList>
    </citation>
    <scope>NUCLEOTIDE SEQUENCE [LARGE SCALE GENOMIC DNA]</scope>
    <source>
        <strain evidence="8 9">BH030004</strain>
    </source>
</reference>
<dbReference type="GO" id="GO:0005886">
    <property type="term" value="C:plasma membrane"/>
    <property type="evidence" value="ECO:0007669"/>
    <property type="project" value="UniProtKB-SubCell"/>
</dbReference>
<keyword evidence="6" id="KW-0449">Lipoprotein</keyword>
<sequence length="318" mass="35611">MLPRLLLITVLVMGVLSGCADTMGKGKIQSVGMLVESTVHDQAWGQKGYKGLLQIKEELDVDVYFKEHIQTKKATHKAVQEFSQKGVNLVFGHGSRFGQYFDEIQKAYPDIHFVYFNGNVKGENITSLNFSAHAMGFFGGMVAGGFSKTNHVGIIAAYEWQPEVEGFYEGVKHQNPNVDVTIRYVRSWDNKMRAKQIYSQMKSQNVDVYYPAGDSFSVPLIQQINKDGLHAIGYVSDQSEIAPNTILTSTIQHVDRLYVQTAKQFNKGELKEGILTFDFQDDAITLGKFSPSTPEPLVDKVKSAVKQYKKTGQLPHEM</sequence>
<dbReference type="PANTHER" id="PTHR34296">
    <property type="entry name" value="TRANSCRIPTIONAL ACTIVATOR PROTEIN MED"/>
    <property type="match status" value="1"/>
</dbReference>
<keyword evidence="5" id="KW-0472">Membrane</keyword>
<dbReference type="Pfam" id="PF02608">
    <property type="entry name" value="Bmp"/>
    <property type="match status" value="1"/>
</dbReference>
<keyword evidence="9" id="KW-1185">Reference proteome</keyword>
<comment type="subcellular location">
    <subcellularLocation>
        <location evidence="1">Cell membrane</location>
        <topology evidence="1">Lipid-anchor</topology>
    </subcellularLocation>
</comment>
<organism evidence="8 9">
    <name type="scientific">Pontibacillus marinus BH030004 = DSM 16465</name>
    <dbReference type="NCBI Taxonomy" id="1385511"/>
    <lineage>
        <taxon>Bacteria</taxon>
        <taxon>Bacillati</taxon>
        <taxon>Bacillota</taxon>
        <taxon>Bacilli</taxon>
        <taxon>Bacillales</taxon>
        <taxon>Bacillaceae</taxon>
        <taxon>Pontibacillus</taxon>
    </lineage>
</organism>
<evidence type="ECO:0000256" key="6">
    <source>
        <dbReference type="ARBA" id="ARBA00023288"/>
    </source>
</evidence>
<dbReference type="InterPro" id="IPR050957">
    <property type="entry name" value="BMP_lipoprotein"/>
</dbReference>
<dbReference type="STRING" id="1385511.GCA_000425225_00648"/>
<dbReference type="Proteomes" id="UP000030403">
    <property type="component" value="Unassembled WGS sequence"/>
</dbReference>
<dbReference type="RefSeq" id="WP_027448095.1">
    <property type="nucleotide sequence ID" value="NZ_AVPF01000034.1"/>
</dbReference>
<dbReference type="AlphaFoldDB" id="A0A0A5G4N9"/>
<dbReference type="InterPro" id="IPR003760">
    <property type="entry name" value="PnrA-like"/>
</dbReference>
<comment type="similarity">
    <text evidence="2">Belongs to the BMP lipoprotein family.</text>
</comment>
<dbReference type="OrthoDB" id="2556857at2"/>
<evidence type="ECO:0000259" key="7">
    <source>
        <dbReference type="Pfam" id="PF02608"/>
    </source>
</evidence>
<name>A0A0A5G4N9_9BACI</name>
<dbReference type="PANTHER" id="PTHR34296:SF2">
    <property type="entry name" value="ABC TRANSPORTER GUANOSINE-BINDING PROTEIN NUPN"/>
    <property type="match status" value="1"/>
</dbReference>
<keyword evidence="3" id="KW-1003">Cell membrane</keyword>
<evidence type="ECO:0000313" key="8">
    <source>
        <dbReference type="EMBL" id="KGX86040.1"/>
    </source>
</evidence>
<dbReference type="SUPFAM" id="SSF53822">
    <property type="entry name" value="Periplasmic binding protein-like I"/>
    <property type="match status" value="1"/>
</dbReference>
<dbReference type="Gene3D" id="3.40.50.2300">
    <property type="match status" value="2"/>
</dbReference>
<evidence type="ECO:0000256" key="5">
    <source>
        <dbReference type="ARBA" id="ARBA00023136"/>
    </source>
</evidence>
<keyword evidence="4" id="KW-0732">Signal</keyword>
<dbReference type="eggNOG" id="COG1744">
    <property type="taxonomic scope" value="Bacteria"/>
</dbReference>
<evidence type="ECO:0000256" key="2">
    <source>
        <dbReference type="ARBA" id="ARBA00008610"/>
    </source>
</evidence>
<dbReference type="CDD" id="cd06353">
    <property type="entry name" value="PBP1_Med-like"/>
    <property type="match status" value="1"/>
</dbReference>
<accession>A0A0A5G4N9</accession>
<dbReference type="InterPro" id="IPR028082">
    <property type="entry name" value="Peripla_BP_I"/>
</dbReference>
<evidence type="ECO:0000313" key="9">
    <source>
        <dbReference type="Proteomes" id="UP000030403"/>
    </source>
</evidence>
<evidence type="ECO:0000256" key="3">
    <source>
        <dbReference type="ARBA" id="ARBA00022475"/>
    </source>
</evidence>
<dbReference type="EMBL" id="AVPF01000034">
    <property type="protein sequence ID" value="KGX86040.1"/>
    <property type="molecule type" value="Genomic_DNA"/>
</dbReference>
<proteinExistence type="inferred from homology"/>
<feature type="domain" description="ABC transporter substrate-binding protein PnrA-like" evidence="7">
    <location>
        <begin position="28"/>
        <end position="316"/>
    </location>
</feature>
<comment type="caution">
    <text evidence="8">The sequence shown here is derived from an EMBL/GenBank/DDBJ whole genome shotgun (WGS) entry which is preliminary data.</text>
</comment>
<evidence type="ECO:0000256" key="1">
    <source>
        <dbReference type="ARBA" id="ARBA00004193"/>
    </source>
</evidence>